<proteinExistence type="predicted"/>
<name>A0ABU9N3Z0_9FLAO</name>
<protein>
    <submittedName>
        <fullName evidence="1">Uncharacterized protein</fullName>
    </submittedName>
</protein>
<reference evidence="1 2" key="1">
    <citation type="submission" date="2024-03" db="EMBL/GenBank/DDBJ databases">
        <title>Two novel species of the genus Flavobacterium exhibiting potentially degradation of complex polysaccharides.</title>
        <authorList>
            <person name="Lian X."/>
        </authorList>
    </citation>
    <scope>NUCLEOTIDE SEQUENCE [LARGE SCALE GENOMIC DNA]</scope>
    <source>
        <strain evidence="2">j3</strain>
    </source>
</reference>
<keyword evidence="2" id="KW-1185">Reference proteome</keyword>
<dbReference type="RefSeq" id="WP_342695556.1">
    <property type="nucleotide sequence ID" value="NZ_JBCGDO010000007.1"/>
</dbReference>
<evidence type="ECO:0000313" key="2">
    <source>
        <dbReference type="Proteomes" id="UP001460072"/>
    </source>
</evidence>
<evidence type="ECO:0000313" key="1">
    <source>
        <dbReference type="EMBL" id="MEM0542335.1"/>
    </source>
</evidence>
<gene>
    <name evidence="1" type="ORF">WFZ85_06880</name>
</gene>
<sequence length="81" mass="9354">MKNQFDNIEFLMHNIKDKVGKPVSTRVVMATIESLGIRDIDVPEDYGFESIKSLAEYIFREINALPDYKDNPLGVIKLFDF</sequence>
<dbReference type="EMBL" id="JBCGDO010000007">
    <property type="protein sequence ID" value="MEM0542335.1"/>
    <property type="molecule type" value="Genomic_DNA"/>
</dbReference>
<dbReference type="Proteomes" id="UP001460072">
    <property type="component" value="Unassembled WGS sequence"/>
</dbReference>
<accession>A0ABU9N3Z0</accession>
<organism evidence="1 2">
    <name type="scientific">Flavobacterium aureirubrum</name>
    <dbReference type="NCBI Taxonomy" id="3133147"/>
    <lineage>
        <taxon>Bacteria</taxon>
        <taxon>Pseudomonadati</taxon>
        <taxon>Bacteroidota</taxon>
        <taxon>Flavobacteriia</taxon>
        <taxon>Flavobacteriales</taxon>
        <taxon>Flavobacteriaceae</taxon>
        <taxon>Flavobacterium</taxon>
    </lineage>
</organism>
<comment type="caution">
    <text evidence="1">The sequence shown here is derived from an EMBL/GenBank/DDBJ whole genome shotgun (WGS) entry which is preliminary data.</text>
</comment>